<dbReference type="AlphaFoldDB" id="A0A7D9L4R8"/>
<dbReference type="Proteomes" id="UP001152795">
    <property type="component" value="Unassembled WGS sequence"/>
</dbReference>
<gene>
    <name evidence="1" type="ORF">PACLA_8A042846</name>
</gene>
<proteinExistence type="predicted"/>
<sequence>MNIREEYIVFLHCKWGLSGAQLAKLVLEALNYLTLSIEDCSGYDGASSVAGHINGLSAHILRLNQKALYTHCYSHKMKTCKLFRFEFANHATFEACIKEESVIKHLYCNSVLYNTA</sequence>
<keyword evidence="2" id="KW-1185">Reference proteome</keyword>
<dbReference type="PANTHER" id="PTHR45749:SF21">
    <property type="entry name" value="DUF4371 DOMAIN-CONTAINING PROTEIN"/>
    <property type="match status" value="1"/>
</dbReference>
<protein>
    <submittedName>
        <fullName evidence="1">Uncharacterized protein</fullName>
    </submittedName>
</protein>
<feature type="non-terminal residue" evidence="1">
    <location>
        <position position="116"/>
    </location>
</feature>
<evidence type="ECO:0000313" key="1">
    <source>
        <dbReference type="EMBL" id="CAB4025605.1"/>
    </source>
</evidence>
<reference evidence="1" key="1">
    <citation type="submission" date="2020-04" db="EMBL/GenBank/DDBJ databases">
        <authorList>
            <person name="Alioto T."/>
            <person name="Alioto T."/>
            <person name="Gomez Garrido J."/>
        </authorList>
    </citation>
    <scope>NUCLEOTIDE SEQUENCE</scope>
    <source>
        <strain evidence="1">A484AB</strain>
    </source>
</reference>
<dbReference type="OrthoDB" id="6614843at2759"/>
<evidence type="ECO:0000313" key="2">
    <source>
        <dbReference type="Proteomes" id="UP001152795"/>
    </source>
</evidence>
<name>A0A7D9L4R8_PARCT</name>
<dbReference type="EMBL" id="CACRXK020013700">
    <property type="protein sequence ID" value="CAB4025605.1"/>
    <property type="molecule type" value="Genomic_DNA"/>
</dbReference>
<accession>A0A7D9L4R8</accession>
<organism evidence="1 2">
    <name type="scientific">Paramuricea clavata</name>
    <name type="common">Red gorgonian</name>
    <name type="synonym">Violescent sea-whip</name>
    <dbReference type="NCBI Taxonomy" id="317549"/>
    <lineage>
        <taxon>Eukaryota</taxon>
        <taxon>Metazoa</taxon>
        <taxon>Cnidaria</taxon>
        <taxon>Anthozoa</taxon>
        <taxon>Octocorallia</taxon>
        <taxon>Malacalcyonacea</taxon>
        <taxon>Plexauridae</taxon>
        <taxon>Paramuricea</taxon>
    </lineage>
</organism>
<dbReference type="PANTHER" id="PTHR45749">
    <property type="match status" value="1"/>
</dbReference>
<comment type="caution">
    <text evidence="1">The sequence shown here is derived from an EMBL/GenBank/DDBJ whole genome shotgun (WGS) entry which is preliminary data.</text>
</comment>